<accession>A0A8S9GP37</accession>
<protein>
    <submittedName>
        <fullName evidence="1">Uncharacterized protein</fullName>
    </submittedName>
</protein>
<evidence type="ECO:0000313" key="2">
    <source>
        <dbReference type="EMBL" id="KAF2558060.1"/>
    </source>
</evidence>
<dbReference type="EMBL" id="QGKY02001925">
    <property type="protein sequence ID" value="KAF2546614.1"/>
    <property type="molecule type" value="Genomic_DNA"/>
</dbReference>
<dbReference type="Proteomes" id="UP000712281">
    <property type="component" value="Unassembled WGS sequence"/>
</dbReference>
<name>A0A8S9GP37_BRACR</name>
<comment type="caution">
    <text evidence="1">The sequence shown here is derived from an EMBL/GenBank/DDBJ whole genome shotgun (WGS) entry which is preliminary data.</text>
</comment>
<dbReference type="EMBL" id="QGKW02001940">
    <property type="protein sequence ID" value="KAF2558060.1"/>
    <property type="molecule type" value="Genomic_DNA"/>
</dbReference>
<sequence length="75" mass="8568">MFGLKYRSTSGGRYRSMEECLRSTVVSDYRSTRLVSGSMVVDENSDDLVLLSINEERLPLQIERSKLVGSYENRS</sequence>
<organism evidence="1">
    <name type="scientific">Brassica cretica</name>
    <name type="common">Mustard</name>
    <dbReference type="NCBI Taxonomy" id="69181"/>
    <lineage>
        <taxon>Eukaryota</taxon>
        <taxon>Viridiplantae</taxon>
        <taxon>Streptophyta</taxon>
        <taxon>Embryophyta</taxon>
        <taxon>Tracheophyta</taxon>
        <taxon>Spermatophyta</taxon>
        <taxon>Magnoliopsida</taxon>
        <taxon>eudicotyledons</taxon>
        <taxon>Gunneridae</taxon>
        <taxon>Pentapetalae</taxon>
        <taxon>rosids</taxon>
        <taxon>malvids</taxon>
        <taxon>Brassicales</taxon>
        <taxon>Brassicaceae</taxon>
        <taxon>Brassiceae</taxon>
        <taxon>Brassica</taxon>
    </lineage>
</organism>
<dbReference type="AlphaFoldDB" id="A0A8S9GP37"/>
<evidence type="ECO:0000313" key="1">
    <source>
        <dbReference type="EMBL" id="KAF2546614.1"/>
    </source>
</evidence>
<proteinExistence type="predicted"/>
<gene>
    <name evidence="2" type="ORF">F2Q68_00015564</name>
    <name evidence="1" type="ORF">F2Q70_00021827</name>
</gene>
<reference evidence="1" key="1">
    <citation type="submission" date="2019-12" db="EMBL/GenBank/DDBJ databases">
        <title>Genome sequencing and annotation of Brassica cretica.</title>
        <authorList>
            <person name="Studholme D.J."/>
            <person name="Sarris P.F."/>
        </authorList>
    </citation>
    <scope>NUCLEOTIDE SEQUENCE</scope>
    <source>
        <strain evidence="2">PFS-001/15</strain>
        <strain evidence="1">PFS-102/07</strain>
        <tissue evidence="1">Leaf</tissue>
    </source>
</reference>